<evidence type="ECO:0000256" key="1">
    <source>
        <dbReference type="ARBA" id="ARBA00003871"/>
    </source>
</evidence>
<organism evidence="4 5">
    <name type="scientific">Tepidicaulis marinus</name>
    <dbReference type="NCBI Taxonomy" id="1333998"/>
    <lineage>
        <taxon>Bacteria</taxon>
        <taxon>Pseudomonadati</taxon>
        <taxon>Pseudomonadota</taxon>
        <taxon>Alphaproteobacteria</taxon>
        <taxon>Hyphomicrobiales</taxon>
        <taxon>Parvibaculaceae</taxon>
        <taxon>Tepidicaulis</taxon>
    </lineage>
</organism>
<dbReference type="RefSeq" id="WP_045441771.1">
    <property type="nucleotide sequence ID" value="NZ_BBIO01000001.1"/>
</dbReference>
<dbReference type="AlphaFoldDB" id="A0A081B6J8"/>
<dbReference type="Gene3D" id="3.90.1300.10">
    <property type="entry name" value="Amidase signature (AS) domain"/>
    <property type="match status" value="1"/>
</dbReference>
<dbReference type="Proteomes" id="UP000028702">
    <property type="component" value="Unassembled WGS sequence"/>
</dbReference>
<dbReference type="Pfam" id="PF01425">
    <property type="entry name" value="Amidase"/>
    <property type="match status" value="1"/>
</dbReference>
<protein>
    <recommendedName>
        <fullName evidence="2">Indoleacetamide hydrolase</fullName>
    </recommendedName>
</protein>
<dbReference type="STRING" id="1333998.M2A_0165"/>
<evidence type="ECO:0000259" key="3">
    <source>
        <dbReference type="Pfam" id="PF01425"/>
    </source>
</evidence>
<dbReference type="InterPro" id="IPR020556">
    <property type="entry name" value="Amidase_CS"/>
</dbReference>
<proteinExistence type="predicted"/>
<comment type="caution">
    <text evidence="4">The sequence shown here is derived from an EMBL/GenBank/DDBJ whole genome shotgun (WGS) entry which is preliminary data.</text>
</comment>
<dbReference type="PANTHER" id="PTHR11895:SF176">
    <property type="entry name" value="AMIDASE AMID-RELATED"/>
    <property type="match status" value="1"/>
</dbReference>
<sequence length="453" mass="48070">MSGTYHDMPARALGAEIEKGALDPRELTEYFLARIKADPFSDRIFTHVLATRARAEAAAAAERAKRGLRRSPLDGVPITYKDLFDTKGCETTAGSKLLSGNMPARDAALVENLARAGLVTLAKTTMTELAFSGLGLNPYFGTPPNPFDATCERAPGGSSSGAGVALARGLCAASIGTDTGGSVRIPASWNGLTGLKTTAGRISLHGTVPLSPSLDTAGPLTKDVEDAALFFALMAGVKAPDLSHPRKRDTHVLIARGIGFEDLSPGIGEAVDHALRLFAKRGIHIKETKLPVLDEMNALTWQAPNLLAAEAYALWGEAIEKAPEKMFAPVLKRFRMGQNPDSAALGAKWKRREELRRLYLEETAGYDAVLLPTVSLSPPPIEGLMEDDAAYGKANVSALRNTTLGNQLGLSAITLPVGKDTLGLPVGLMAMGAPHGEERLLRLGRCLESVLHP</sequence>
<dbReference type="PROSITE" id="PS00571">
    <property type="entry name" value="AMIDASES"/>
    <property type="match status" value="1"/>
</dbReference>
<dbReference type="EMBL" id="BBIO01000001">
    <property type="protein sequence ID" value="GAK43666.1"/>
    <property type="molecule type" value="Genomic_DNA"/>
</dbReference>
<dbReference type="PANTHER" id="PTHR11895">
    <property type="entry name" value="TRANSAMIDASE"/>
    <property type="match status" value="1"/>
</dbReference>
<comment type="function">
    <text evidence="1">Hydrolyzes indole-3-acetamide (IAM) into indole-3-acetic acid (IAA).</text>
</comment>
<gene>
    <name evidence="4" type="ORF">M2A_0165</name>
</gene>
<reference evidence="4 5" key="1">
    <citation type="submission" date="2014-07" db="EMBL/GenBank/DDBJ databases">
        <title>Tepidicaulis marinum gen. nov., sp. nov., a novel marine bacterium denitrifying nitrate to nitrous oxide strictly under microaerobic conditions.</title>
        <authorList>
            <person name="Takeuchi M."/>
            <person name="Yamagishi T."/>
            <person name="Kamagata Y."/>
            <person name="Oshima K."/>
            <person name="Hattori M."/>
            <person name="Katayama T."/>
            <person name="Hanada S."/>
            <person name="Tamaki H."/>
            <person name="Marumo K."/>
            <person name="Maeda H."/>
            <person name="Nedachi M."/>
            <person name="Iwasaki W."/>
            <person name="Suwa Y."/>
            <person name="Sakata S."/>
        </authorList>
    </citation>
    <scope>NUCLEOTIDE SEQUENCE [LARGE SCALE GENOMIC DNA]</scope>
    <source>
        <strain evidence="4 5">MA2</strain>
    </source>
</reference>
<evidence type="ECO:0000256" key="2">
    <source>
        <dbReference type="ARBA" id="ARBA00021874"/>
    </source>
</evidence>
<dbReference type="InterPro" id="IPR000120">
    <property type="entry name" value="Amidase"/>
</dbReference>
<name>A0A081B6J8_9HYPH</name>
<accession>A0A081B6J8</accession>
<keyword evidence="5" id="KW-1185">Reference proteome</keyword>
<dbReference type="SUPFAM" id="SSF75304">
    <property type="entry name" value="Amidase signature (AS) enzymes"/>
    <property type="match status" value="1"/>
</dbReference>
<dbReference type="eggNOG" id="COG0154">
    <property type="taxonomic scope" value="Bacteria"/>
</dbReference>
<dbReference type="GO" id="GO:0003824">
    <property type="term" value="F:catalytic activity"/>
    <property type="evidence" value="ECO:0007669"/>
    <property type="project" value="InterPro"/>
</dbReference>
<evidence type="ECO:0000313" key="4">
    <source>
        <dbReference type="EMBL" id="GAK43666.1"/>
    </source>
</evidence>
<evidence type="ECO:0000313" key="5">
    <source>
        <dbReference type="Proteomes" id="UP000028702"/>
    </source>
</evidence>
<dbReference type="InterPro" id="IPR036928">
    <property type="entry name" value="AS_sf"/>
</dbReference>
<feature type="domain" description="Amidase" evidence="3">
    <location>
        <begin position="26"/>
        <end position="441"/>
    </location>
</feature>
<dbReference type="InterPro" id="IPR023631">
    <property type="entry name" value="Amidase_dom"/>
</dbReference>